<protein>
    <submittedName>
        <fullName evidence="2">Uncharacterized protein</fullName>
    </submittedName>
</protein>
<dbReference type="HOGENOM" id="CLU_2462732_0_0_10"/>
<keyword evidence="1" id="KW-0472">Membrane</keyword>
<dbReference type="AlphaFoldDB" id="E6SN18"/>
<accession>E6SN18</accession>
<keyword evidence="1" id="KW-0812">Transmembrane</keyword>
<dbReference type="EMBL" id="CP002352">
    <property type="protein sequence ID" value="ADV43687.1"/>
    <property type="molecule type" value="Genomic_DNA"/>
</dbReference>
<reference key="1">
    <citation type="submission" date="2010-11" db="EMBL/GenBank/DDBJ databases">
        <title>The complete genome of Bacteroides helcogenes P 36-108.</title>
        <authorList>
            <consortium name="US DOE Joint Genome Institute (JGI-PGF)"/>
            <person name="Lucas S."/>
            <person name="Copeland A."/>
            <person name="Lapidus A."/>
            <person name="Bruce D."/>
            <person name="Goodwin L."/>
            <person name="Pitluck S."/>
            <person name="Kyrpides N."/>
            <person name="Mavromatis K."/>
            <person name="Ivanova N."/>
            <person name="Zeytun A."/>
            <person name="Brettin T."/>
            <person name="Detter J.C."/>
            <person name="Tapia R."/>
            <person name="Han C."/>
            <person name="Land M."/>
            <person name="Hauser L."/>
            <person name="Markowitz V."/>
            <person name="Cheng J.-F."/>
            <person name="Hugenholtz P."/>
            <person name="Woyke T."/>
            <person name="Wu D."/>
            <person name="Gronow S."/>
            <person name="Wellnitz S."/>
            <person name="Brambilla E."/>
            <person name="Klenk H.-P."/>
            <person name="Eisen J.A."/>
        </authorList>
    </citation>
    <scope>NUCLEOTIDE SEQUENCE</scope>
    <source>
        <strain>P 36-108</strain>
    </source>
</reference>
<keyword evidence="1" id="KW-1133">Transmembrane helix</keyword>
<sequence>MMNFISENKVNELSSKKDCYNMNYLALFCTIVSIQMSILIYRISFPKRKYHILHLHFTNTKFNGYEKETHDCCSASGSYVSGSLRGRQ</sequence>
<keyword evidence="3" id="KW-1185">Reference proteome</keyword>
<dbReference type="KEGG" id="bhl:Bache_1687"/>
<proteinExistence type="predicted"/>
<name>E6SN18_BACT6</name>
<evidence type="ECO:0000313" key="3">
    <source>
        <dbReference type="Proteomes" id="UP000008630"/>
    </source>
</evidence>
<gene>
    <name evidence="2" type="ordered locus">Bache_1687</name>
</gene>
<feature type="transmembrane region" description="Helical" evidence="1">
    <location>
        <begin position="20"/>
        <end position="41"/>
    </location>
</feature>
<reference evidence="2 3" key="2">
    <citation type="journal article" date="2011" name="Stand. Genomic Sci.">
        <title>Complete genome sequence of Bacteroides helcogenes type strain (P 36-108).</title>
        <authorList>
            <person name="Pati A."/>
            <person name="Gronow S."/>
            <person name="Zeytun A."/>
            <person name="Lapidus A."/>
            <person name="Nolan M."/>
            <person name="Hammon N."/>
            <person name="Deshpande S."/>
            <person name="Cheng J.F."/>
            <person name="Tapia R."/>
            <person name="Han C."/>
            <person name="Goodwin L."/>
            <person name="Pitluck S."/>
            <person name="Liolios K."/>
            <person name="Pagani I."/>
            <person name="Ivanova N."/>
            <person name="Mavromatis K."/>
            <person name="Chen A."/>
            <person name="Palaniappan K."/>
            <person name="Land M."/>
            <person name="Hauser L."/>
            <person name="Chang Y.J."/>
            <person name="Jeffries C.D."/>
            <person name="Detter J.C."/>
            <person name="Brambilla E."/>
            <person name="Rohde M."/>
            <person name="Goker M."/>
            <person name="Woyke T."/>
            <person name="Bristow J."/>
            <person name="Eisen J.A."/>
            <person name="Markowitz V."/>
            <person name="Hugenholtz P."/>
            <person name="Kyrpides N.C."/>
            <person name="Klenk H.P."/>
            <person name="Lucas S."/>
        </authorList>
    </citation>
    <scope>NUCLEOTIDE SEQUENCE [LARGE SCALE GENOMIC DNA]</scope>
    <source>
        <strain evidence="3">ATCC 35417 / DSM 20613 / JCM 6297 / CCUG 15421 / P 36-108</strain>
    </source>
</reference>
<evidence type="ECO:0000256" key="1">
    <source>
        <dbReference type="SAM" id="Phobius"/>
    </source>
</evidence>
<organism evidence="2 3">
    <name type="scientific">Bacteroides helcogenes (strain ATCC 35417 / DSM 20613 / JCM 6297 / CCUG 15421 / P 36-108)</name>
    <dbReference type="NCBI Taxonomy" id="693979"/>
    <lineage>
        <taxon>Bacteria</taxon>
        <taxon>Pseudomonadati</taxon>
        <taxon>Bacteroidota</taxon>
        <taxon>Bacteroidia</taxon>
        <taxon>Bacteroidales</taxon>
        <taxon>Bacteroidaceae</taxon>
        <taxon>Bacteroides</taxon>
    </lineage>
</organism>
<dbReference type="Proteomes" id="UP000008630">
    <property type="component" value="Chromosome"/>
</dbReference>
<dbReference type="STRING" id="693979.Bache_1687"/>
<evidence type="ECO:0000313" key="2">
    <source>
        <dbReference type="EMBL" id="ADV43687.1"/>
    </source>
</evidence>